<proteinExistence type="predicted"/>
<evidence type="ECO:0000313" key="1">
    <source>
        <dbReference type="EMBL" id="EUB62860.1"/>
    </source>
</evidence>
<dbReference type="KEGG" id="egl:EGR_02301"/>
<reference evidence="1 2" key="1">
    <citation type="journal article" date="2013" name="Nat. Genet.">
        <title>The genome of the hydatid tapeworm Echinococcus granulosus.</title>
        <authorList>
            <person name="Zheng H."/>
            <person name="Zhang W."/>
            <person name="Zhang L."/>
            <person name="Zhang Z."/>
            <person name="Li J."/>
            <person name="Lu G."/>
            <person name="Zhu Y."/>
            <person name="Wang Y."/>
            <person name="Huang Y."/>
            <person name="Liu J."/>
            <person name="Kang H."/>
            <person name="Chen J."/>
            <person name="Wang L."/>
            <person name="Chen A."/>
            <person name="Yu S."/>
            <person name="Gao Z."/>
            <person name="Jin L."/>
            <person name="Gu W."/>
            <person name="Wang Z."/>
            <person name="Zhao L."/>
            <person name="Shi B."/>
            <person name="Wen H."/>
            <person name="Lin R."/>
            <person name="Jones M.K."/>
            <person name="Brejova B."/>
            <person name="Vinar T."/>
            <person name="Zhao G."/>
            <person name="McManus D.P."/>
            <person name="Chen Z."/>
            <person name="Zhou Y."/>
            <person name="Wang S."/>
        </authorList>
    </citation>
    <scope>NUCLEOTIDE SEQUENCE [LARGE SCALE GENOMIC DNA]</scope>
</reference>
<dbReference type="Proteomes" id="UP000019149">
    <property type="component" value="Unassembled WGS sequence"/>
</dbReference>
<organism evidence="1 2">
    <name type="scientific">Echinococcus granulosus</name>
    <name type="common">Hydatid tapeworm</name>
    <dbReference type="NCBI Taxonomy" id="6210"/>
    <lineage>
        <taxon>Eukaryota</taxon>
        <taxon>Metazoa</taxon>
        <taxon>Spiralia</taxon>
        <taxon>Lophotrochozoa</taxon>
        <taxon>Platyhelminthes</taxon>
        <taxon>Cestoda</taxon>
        <taxon>Eucestoda</taxon>
        <taxon>Cyclophyllidea</taxon>
        <taxon>Taeniidae</taxon>
        <taxon>Echinococcus</taxon>
        <taxon>Echinococcus granulosus group</taxon>
    </lineage>
</organism>
<comment type="caution">
    <text evidence="1">The sequence shown here is derived from an EMBL/GenBank/DDBJ whole genome shotgun (WGS) entry which is preliminary data.</text>
</comment>
<dbReference type="CTD" id="36338016"/>
<keyword evidence="2" id="KW-1185">Reference proteome</keyword>
<dbReference type="AlphaFoldDB" id="W6UMS9"/>
<dbReference type="RefSeq" id="XP_024354056.1">
    <property type="nucleotide sequence ID" value="XM_024491550.1"/>
</dbReference>
<accession>W6UMS9</accession>
<evidence type="ECO:0000313" key="2">
    <source>
        <dbReference type="Proteomes" id="UP000019149"/>
    </source>
</evidence>
<protein>
    <submittedName>
        <fullName evidence="1">Uncharacterized protein</fullName>
    </submittedName>
</protein>
<name>W6UMS9_ECHGR</name>
<sequence>MNDRFIVTQTARDSIFRATICKENKARRDFCKNYGFLLGPPSLIIKDRIPELIDKSRPKVEDIMPQKSKLKACFPLLLILMGTLAETIEIFVRNKSEKIVQKYQTIVEAVFTEFYSSRLMLGATFKNNNETITNYDKTVQLILSEYLQENIRFYCKMSKSKKIICLFKIFMRWMSVSAPISQKNVTFGQDAEEHLNHRAFLRDNKMDVVKSLGDNITVNIKITCTLGRKPDGAFDKHSETVHANLNKVWNKTFVLIKRHANLEYYEQRLINLDERSRYVANDAAHTAGNRLYKFRHVIARSDTNNRQRIRSVEGLYYTNSLFVPQKMAFNQHYTTPKAGTIQI</sequence>
<dbReference type="EMBL" id="APAU02000010">
    <property type="protein sequence ID" value="EUB62860.1"/>
    <property type="molecule type" value="Genomic_DNA"/>
</dbReference>
<gene>
    <name evidence="1" type="ORF">EGR_02301</name>
</gene>
<dbReference type="GeneID" id="36338016"/>